<feature type="active site" description="Nucleophile" evidence="9">
    <location>
        <position position="33"/>
    </location>
</feature>
<keyword evidence="6 10" id="KW-0676">Redox-active center</keyword>
<evidence type="ECO:0000256" key="10">
    <source>
        <dbReference type="PIRSR" id="PIRSR000077-4"/>
    </source>
</evidence>
<evidence type="ECO:0000313" key="13">
    <source>
        <dbReference type="Proteomes" id="UP000242520"/>
    </source>
</evidence>
<evidence type="ECO:0000256" key="9">
    <source>
        <dbReference type="PIRSR" id="PIRSR000077-1"/>
    </source>
</evidence>
<dbReference type="PANTHER" id="PTHR45663">
    <property type="entry name" value="GEO12009P1"/>
    <property type="match status" value="1"/>
</dbReference>
<dbReference type="PIRSF" id="PIRSF000077">
    <property type="entry name" value="Thioredoxin"/>
    <property type="match status" value="1"/>
</dbReference>
<dbReference type="InterPro" id="IPR005746">
    <property type="entry name" value="Thioredoxin"/>
</dbReference>
<evidence type="ECO:0000256" key="6">
    <source>
        <dbReference type="ARBA" id="ARBA00023284"/>
    </source>
</evidence>
<evidence type="ECO:0000256" key="4">
    <source>
        <dbReference type="ARBA" id="ARBA00022982"/>
    </source>
</evidence>
<proteinExistence type="inferred from homology"/>
<dbReference type="EMBL" id="FQXH01000005">
    <property type="protein sequence ID" value="SHG94199.1"/>
    <property type="molecule type" value="Genomic_DNA"/>
</dbReference>
<dbReference type="GO" id="GO:0005829">
    <property type="term" value="C:cytosol"/>
    <property type="evidence" value="ECO:0007669"/>
    <property type="project" value="TreeGrafter"/>
</dbReference>
<evidence type="ECO:0000259" key="11">
    <source>
        <dbReference type="PROSITE" id="PS51352"/>
    </source>
</evidence>
<feature type="site" description="Contributes to redox potential value" evidence="9">
    <location>
        <position position="32"/>
    </location>
</feature>
<dbReference type="PROSITE" id="PS00194">
    <property type="entry name" value="THIOREDOXIN_1"/>
    <property type="match status" value="1"/>
</dbReference>
<dbReference type="PRINTS" id="PR00421">
    <property type="entry name" value="THIOREDOXIN"/>
</dbReference>
<dbReference type="FunFam" id="3.40.30.10:FF:000001">
    <property type="entry name" value="Thioredoxin"/>
    <property type="match status" value="1"/>
</dbReference>
<dbReference type="CDD" id="cd02947">
    <property type="entry name" value="TRX_family"/>
    <property type="match status" value="1"/>
</dbReference>
<feature type="site" description="Deprotonates C-terminal active site Cys" evidence="9">
    <location>
        <position position="24"/>
    </location>
</feature>
<dbReference type="NCBIfam" id="TIGR01068">
    <property type="entry name" value="thioredoxin"/>
    <property type="match status" value="1"/>
</dbReference>
<dbReference type="InterPro" id="IPR036249">
    <property type="entry name" value="Thioredoxin-like_sf"/>
</dbReference>
<dbReference type="PROSITE" id="PS51352">
    <property type="entry name" value="THIOREDOXIN_2"/>
    <property type="match status" value="1"/>
</dbReference>
<evidence type="ECO:0000256" key="2">
    <source>
        <dbReference type="ARBA" id="ARBA00020570"/>
    </source>
</evidence>
<dbReference type="Proteomes" id="UP000242520">
    <property type="component" value="Unassembled WGS sequence"/>
</dbReference>
<reference evidence="13" key="1">
    <citation type="submission" date="2016-11" db="EMBL/GenBank/DDBJ databases">
        <authorList>
            <person name="Varghese N."/>
            <person name="Submissions S."/>
        </authorList>
    </citation>
    <scope>NUCLEOTIDE SEQUENCE [LARGE SCALE GENOMIC DNA]</scope>
    <source>
        <strain evidence="13">DSM 15285</strain>
    </source>
</reference>
<keyword evidence="4" id="KW-0249">Electron transport</keyword>
<gene>
    <name evidence="12" type="ORF">SAMN02744040_00274</name>
</gene>
<evidence type="ECO:0000313" key="12">
    <source>
        <dbReference type="EMBL" id="SHG94199.1"/>
    </source>
</evidence>
<dbReference type="InterPro" id="IPR017937">
    <property type="entry name" value="Thioredoxin_CS"/>
</dbReference>
<evidence type="ECO:0000256" key="7">
    <source>
        <dbReference type="NCBIfam" id="TIGR01068"/>
    </source>
</evidence>
<dbReference type="STRING" id="1123350.SAMN02744040_00274"/>
<comment type="similarity">
    <text evidence="1 8">Belongs to the thioredoxin family.</text>
</comment>
<dbReference type="SUPFAM" id="SSF52833">
    <property type="entry name" value="Thioredoxin-like"/>
    <property type="match status" value="1"/>
</dbReference>
<evidence type="ECO:0000256" key="5">
    <source>
        <dbReference type="ARBA" id="ARBA00023157"/>
    </source>
</evidence>
<dbReference type="Gene3D" id="3.40.30.10">
    <property type="entry name" value="Glutaredoxin"/>
    <property type="match status" value="1"/>
</dbReference>
<dbReference type="RefSeq" id="WP_072723072.1">
    <property type="nucleotide sequence ID" value="NZ_FQXH01000005.1"/>
</dbReference>
<keyword evidence="3" id="KW-0813">Transport</keyword>
<dbReference type="GO" id="GO:0015035">
    <property type="term" value="F:protein-disulfide reductase activity"/>
    <property type="evidence" value="ECO:0007669"/>
    <property type="project" value="UniProtKB-UniRule"/>
</dbReference>
<dbReference type="Pfam" id="PF00085">
    <property type="entry name" value="Thioredoxin"/>
    <property type="match status" value="1"/>
</dbReference>
<accession>A0A1M5NYC6</accession>
<dbReference type="AlphaFoldDB" id="A0A1M5NYC6"/>
<feature type="domain" description="Thioredoxin" evidence="11">
    <location>
        <begin position="1"/>
        <end position="105"/>
    </location>
</feature>
<keyword evidence="13" id="KW-1185">Reference proteome</keyword>
<keyword evidence="5 10" id="KW-1015">Disulfide bond</keyword>
<dbReference type="OrthoDB" id="9790390at2"/>
<feature type="disulfide bond" description="Redox-active" evidence="10">
    <location>
        <begin position="30"/>
        <end position="33"/>
    </location>
</feature>
<evidence type="ECO:0000256" key="8">
    <source>
        <dbReference type="PIRNR" id="PIRNR000077"/>
    </source>
</evidence>
<evidence type="ECO:0000256" key="1">
    <source>
        <dbReference type="ARBA" id="ARBA00008987"/>
    </source>
</evidence>
<sequence length="105" mass="11886">MIKVITSNDFKNEVEDNNGVVVVDFFAQWCGPCKMLAPVLENLNEEMKNQVKFLKVDIDKDINLAEKFGITSVPTMVVFKNGKPVDAIMGFRPKDMIKAQIENHL</sequence>
<organism evidence="12 13">
    <name type="scientific">Tepidibacter thalassicus DSM 15285</name>
    <dbReference type="NCBI Taxonomy" id="1123350"/>
    <lineage>
        <taxon>Bacteria</taxon>
        <taxon>Bacillati</taxon>
        <taxon>Bacillota</taxon>
        <taxon>Clostridia</taxon>
        <taxon>Peptostreptococcales</taxon>
        <taxon>Peptostreptococcaceae</taxon>
        <taxon>Tepidibacter</taxon>
    </lineage>
</organism>
<dbReference type="GO" id="GO:0045454">
    <property type="term" value="P:cell redox homeostasis"/>
    <property type="evidence" value="ECO:0007669"/>
    <property type="project" value="TreeGrafter"/>
</dbReference>
<dbReference type="InterPro" id="IPR013766">
    <property type="entry name" value="Thioredoxin_domain"/>
</dbReference>
<feature type="active site" description="Nucleophile" evidence="9">
    <location>
        <position position="30"/>
    </location>
</feature>
<evidence type="ECO:0000256" key="3">
    <source>
        <dbReference type="ARBA" id="ARBA00022448"/>
    </source>
</evidence>
<feature type="site" description="Contributes to redox potential value" evidence="9">
    <location>
        <position position="31"/>
    </location>
</feature>
<dbReference type="PANTHER" id="PTHR45663:SF11">
    <property type="entry name" value="GEO12009P1"/>
    <property type="match status" value="1"/>
</dbReference>
<protein>
    <recommendedName>
        <fullName evidence="2 7">Thioredoxin</fullName>
    </recommendedName>
</protein>
<name>A0A1M5NYC6_9FIRM</name>